<keyword evidence="3" id="KW-1185">Reference proteome</keyword>
<feature type="compositionally biased region" description="Polar residues" evidence="1">
    <location>
        <begin position="1355"/>
        <end position="1364"/>
    </location>
</feature>
<reference evidence="2 3" key="1">
    <citation type="submission" date="2016-09" db="EMBL/GenBank/DDBJ databases">
        <title>Extensive genetic diversity and differential bi-allelic expression allows diatom success in the polar Southern Ocean.</title>
        <authorList>
            <consortium name="DOE Joint Genome Institute"/>
            <person name="Mock T."/>
            <person name="Otillar R.P."/>
            <person name="Strauss J."/>
            <person name="Dupont C."/>
            <person name="Frickenhaus S."/>
            <person name="Maumus F."/>
            <person name="Mcmullan M."/>
            <person name="Sanges R."/>
            <person name="Schmutz J."/>
            <person name="Toseland A."/>
            <person name="Valas R."/>
            <person name="Veluchamy A."/>
            <person name="Ward B.J."/>
            <person name="Allen A."/>
            <person name="Barry K."/>
            <person name="Falciatore A."/>
            <person name="Ferrante M."/>
            <person name="Fortunato A.E."/>
            <person name="Gloeckner G."/>
            <person name="Gruber A."/>
            <person name="Hipkin R."/>
            <person name="Janech M."/>
            <person name="Kroth P."/>
            <person name="Leese F."/>
            <person name="Lindquist E."/>
            <person name="Lyon B.R."/>
            <person name="Martin J."/>
            <person name="Mayer C."/>
            <person name="Parker M."/>
            <person name="Quesneville H."/>
            <person name="Raymond J."/>
            <person name="Uhlig C."/>
            <person name="Valentin K.U."/>
            <person name="Worden A.Z."/>
            <person name="Armbrust E.V."/>
            <person name="Bowler C."/>
            <person name="Green B."/>
            <person name="Moulton V."/>
            <person name="Van Oosterhout C."/>
            <person name="Grigoriev I."/>
        </authorList>
    </citation>
    <scope>NUCLEOTIDE SEQUENCE [LARGE SCALE GENOMIC DNA]</scope>
    <source>
        <strain evidence="2 3">CCMP1102</strain>
    </source>
</reference>
<feature type="region of interest" description="Disordered" evidence="1">
    <location>
        <begin position="370"/>
        <end position="495"/>
    </location>
</feature>
<feature type="compositionally biased region" description="Basic and acidic residues" evidence="1">
    <location>
        <begin position="750"/>
        <end position="764"/>
    </location>
</feature>
<feature type="region of interest" description="Disordered" evidence="1">
    <location>
        <begin position="1383"/>
        <end position="1421"/>
    </location>
</feature>
<feature type="region of interest" description="Disordered" evidence="1">
    <location>
        <begin position="847"/>
        <end position="916"/>
    </location>
</feature>
<feature type="compositionally biased region" description="Acidic residues" evidence="1">
    <location>
        <begin position="426"/>
        <end position="435"/>
    </location>
</feature>
<feature type="region of interest" description="Disordered" evidence="1">
    <location>
        <begin position="1003"/>
        <end position="1051"/>
    </location>
</feature>
<feature type="region of interest" description="Disordered" evidence="1">
    <location>
        <begin position="1168"/>
        <end position="1192"/>
    </location>
</feature>
<feature type="compositionally biased region" description="Basic residues" evidence="1">
    <location>
        <begin position="1117"/>
        <end position="1130"/>
    </location>
</feature>
<sequence>MDGIRNGFCVSCVAMSEKVSTNTNTNTNTNTEVNDEKDDDQSKNDIEIKMNDDKDDDDKTSTYTESRSETEETDLFLKKEEEDDKDDKDEDDLVEEEDEEVGGNGYRRNNRKQLSGGKQMMVLAVTTRATTPRPRPPSITTITNARVEEGLTVEGDDVSAATTEMVVAGTESATEAMSLLTSPTRREKNDKLDEVKTTEIHTSRRNEKGKEKLRIPNTTRTNMNENENENEVEAEVKTIIEQQQQHHYHPHPSPVFIATGWPQRSPMMMMMPDKNNQTNDLHHQLRIDDVNNNDRQQPSTPSSSSRSQQEQQEQHHHALFSESFDTISANGASAIASVVEMTIKHELEQEQIYDDNNGSLLLLSSPKKSTTTAITRGNNDSSVGGGGGDGVGSGLFPSPRKKSHRHHYHKNLNNNHKQSPTSQSSYEDDDREDNNDDHSPSPSSHHHSPPQRVVHIDSSKGHLDCADISPIKFHHPNHQHTPNPYSRQPNMEREKDVHEGRIDDHYNTYQYTEQDSGSVDYHYHNLNRPPPTQKEVKGKTVTTAVGESNGHRYSRGQDLYNKNGNTDNNSPREVSFLNSHSESSDTPAAAKPTEQCQHQSSSSFRKRQTTKHYDGYDTGSPSNLSEAKTPPRRGTGGTASDRVGSNKSANKNKYLDGGHGYVADVGFRYNDQQYNHQGSISSAPPLPREFPHPPPPLSQYGYNYYPPSYYRDGGYPVAGGGDHQYHMQPHWQQHLPPHQHQYGPPKPLKPKFDQQERHDDDYDRPPSLPPLISSSPWMDCHRPYSEQQQQQQHRDYLPHRPRLLPPPPATPHGSGNGQANRRYQYHQQVNTHHDQQQQQDLYTPATAATATPPSSYYHNINVHPRTYSNDGGSDGRTDITTASNYQHSHQHHQPPSSSNNNYRDTKDNSTSTSTTTTTTARVPAYYGFNSNIGGRNDPFILLRSISTVFEGFSYLLGGVWVDNHHQTPRAIHMDSEDLKVARRRIESSIFALGGYIKTDIQQMRDDTDTNTSSSSATRTPPYRVHNLVSSNGGSNGSGSSTSNNSSNGNIFRRVNGHYKYRSSTSVLCSPSTTGSSGDRYKDRFHQRYFVGGQGIEWKVEENPPVFVSTDEEDVNSRRRRRRPNNNKRGTRTSPTTGISNSSPTTTTASRSGTSIFCQDVSNNEIEIASQEQRSSSDTTGKSSSTDGGDDPNKKIKYRCKLCGVPKQGHICPYSKKLQRTIGVMVCPAVNAYMSAEPGVLTLALSEMNNFVPYGSDAGNDESSSDDETEVASSSRGEVASNIDYILPPGGTKKVKVKRHHSNNNNHHSPNSSTSLSTTSRRSSTSKCHSQSTPLVGKSQVHDQQQKRGQKRRAVDSSSSTNATKIGSFKRPFVMSLALRPEHYRAVTPRTPHRNNSRRATKQKTNSDERRDDDDDGNNDDAYEYQHHVPLTFVGRKRLTDTLFYLCRHSCFPPSVITAEVASLLRTAREKNEWDLAVSEVLTQVVICINCSIGDYQLDGLRQYLLKIGISS</sequence>
<feature type="compositionally biased region" description="Low complexity" evidence="1">
    <location>
        <begin position="21"/>
        <end position="31"/>
    </location>
</feature>
<feature type="compositionally biased region" description="Basic residues" evidence="1">
    <location>
        <begin position="399"/>
        <end position="410"/>
    </location>
</feature>
<dbReference type="OrthoDB" id="48685at2759"/>
<dbReference type="Proteomes" id="UP000095751">
    <property type="component" value="Unassembled WGS sequence"/>
</dbReference>
<feature type="compositionally biased region" description="Basic and acidic residues" evidence="1">
    <location>
        <begin position="454"/>
        <end position="465"/>
    </location>
</feature>
<feature type="compositionally biased region" description="Low complexity" evidence="1">
    <location>
        <begin position="295"/>
        <end position="311"/>
    </location>
</feature>
<evidence type="ECO:0000313" key="3">
    <source>
        <dbReference type="Proteomes" id="UP000095751"/>
    </source>
</evidence>
<feature type="region of interest" description="Disordered" evidence="1">
    <location>
        <begin position="675"/>
        <end position="697"/>
    </location>
</feature>
<name>A0A1E7EM39_9STRA</name>
<feature type="compositionally biased region" description="Basic residues" evidence="1">
    <location>
        <begin position="1292"/>
        <end position="1301"/>
    </location>
</feature>
<dbReference type="KEGG" id="fcy:FRACYDRAFT_254184"/>
<feature type="compositionally biased region" description="Low complexity" evidence="1">
    <location>
        <begin position="1029"/>
        <end position="1049"/>
    </location>
</feature>
<protein>
    <submittedName>
        <fullName evidence="2">Uncharacterized protein</fullName>
    </submittedName>
</protein>
<feature type="compositionally biased region" description="Basic and acidic residues" evidence="1">
    <location>
        <begin position="40"/>
        <end position="80"/>
    </location>
</feature>
<feature type="compositionally biased region" description="Polar residues" evidence="1">
    <location>
        <begin position="479"/>
        <end position="489"/>
    </location>
</feature>
<feature type="region of interest" description="Disordered" evidence="1">
    <location>
        <begin position="519"/>
        <end position="658"/>
    </location>
</feature>
<feature type="compositionally biased region" description="Acidic residues" evidence="1">
    <location>
        <begin position="1258"/>
        <end position="1269"/>
    </location>
</feature>
<feature type="compositionally biased region" description="Gly residues" evidence="1">
    <location>
        <begin position="383"/>
        <end position="393"/>
    </location>
</feature>
<feature type="compositionally biased region" description="Polar residues" evidence="1">
    <location>
        <begin position="560"/>
        <end position="586"/>
    </location>
</feature>
<feature type="region of interest" description="Disordered" evidence="1">
    <location>
        <begin position="18"/>
        <end position="117"/>
    </location>
</feature>
<feature type="compositionally biased region" description="Acidic residues" evidence="1">
    <location>
        <begin position="81"/>
        <end position="101"/>
    </location>
</feature>
<dbReference type="EMBL" id="KV784405">
    <property type="protein sequence ID" value="OEU06633.1"/>
    <property type="molecule type" value="Genomic_DNA"/>
</dbReference>
<feature type="region of interest" description="Disordered" evidence="1">
    <location>
        <begin position="1108"/>
        <end position="1153"/>
    </location>
</feature>
<feature type="region of interest" description="Disordered" evidence="1">
    <location>
        <begin position="734"/>
        <end position="819"/>
    </location>
</feature>
<feature type="compositionally biased region" description="Low complexity" evidence="1">
    <location>
        <begin position="370"/>
        <end position="382"/>
    </location>
</feature>
<gene>
    <name evidence="2" type="ORF">FRACYDRAFT_254184</name>
</gene>
<feature type="compositionally biased region" description="Low complexity" evidence="1">
    <location>
        <begin position="1302"/>
        <end position="1332"/>
    </location>
</feature>
<feature type="region of interest" description="Disordered" evidence="1">
    <location>
        <begin position="1254"/>
        <end position="1366"/>
    </location>
</feature>
<feature type="compositionally biased region" description="Polar residues" evidence="1">
    <location>
        <begin position="594"/>
        <end position="603"/>
    </location>
</feature>
<feature type="compositionally biased region" description="Basic residues" evidence="1">
    <location>
        <begin position="1390"/>
        <end position="1401"/>
    </location>
</feature>
<feature type="compositionally biased region" description="Low complexity" evidence="1">
    <location>
        <begin position="883"/>
        <end position="902"/>
    </location>
</feature>
<organism evidence="2 3">
    <name type="scientific">Fragilariopsis cylindrus CCMP1102</name>
    <dbReference type="NCBI Taxonomy" id="635003"/>
    <lineage>
        <taxon>Eukaryota</taxon>
        <taxon>Sar</taxon>
        <taxon>Stramenopiles</taxon>
        <taxon>Ochrophyta</taxon>
        <taxon>Bacillariophyta</taxon>
        <taxon>Bacillariophyceae</taxon>
        <taxon>Bacillariophycidae</taxon>
        <taxon>Bacillariales</taxon>
        <taxon>Bacillariaceae</taxon>
        <taxon>Fragilariopsis</taxon>
    </lineage>
</organism>
<feature type="region of interest" description="Disordered" evidence="1">
    <location>
        <begin position="291"/>
        <end position="317"/>
    </location>
</feature>
<feature type="compositionally biased region" description="Low complexity" evidence="1">
    <location>
        <begin position="734"/>
        <end position="743"/>
    </location>
</feature>
<evidence type="ECO:0000256" key="1">
    <source>
        <dbReference type="SAM" id="MobiDB-lite"/>
    </source>
</evidence>
<accession>A0A1E7EM39</accession>
<proteinExistence type="predicted"/>
<feature type="compositionally biased region" description="Polar residues" evidence="1">
    <location>
        <begin position="1132"/>
        <end position="1153"/>
    </location>
</feature>
<feature type="compositionally biased region" description="Low complexity" evidence="1">
    <location>
        <begin position="1175"/>
        <end position="1186"/>
    </location>
</feature>
<feature type="compositionally biased region" description="Acidic residues" evidence="1">
    <location>
        <begin position="1410"/>
        <end position="1421"/>
    </location>
</feature>
<feature type="compositionally biased region" description="Pro residues" evidence="1">
    <location>
        <begin position="684"/>
        <end position="697"/>
    </location>
</feature>
<evidence type="ECO:0000313" key="2">
    <source>
        <dbReference type="EMBL" id="OEU06633.1"/>
    </source>
</evidence>
<dbReference type="InParanoid" id="A0A1E7EM39"/>